<keyword evidence="4" id="KW-0804">Transcription</keyword>
<protein>
    <submittedName>
        <fullName evidence="6">LysR family transcriptional regulator</fullName>
    </submittedName>
</protein>
<evidence type="ECO:0000256" key="3">
    <source>
        <dbReference type="ARBA" id="ARBA00023125"/>
    </source>
</evidence>
<comment type="similarity">
    <text evidence="1">Belongs to the LysR transcriptional regulatory family.</text>
</comment>
<organism evidence="6 7">
    <name type="scientific">Burkholderia lata (strain ATCC 17760 / DSM 23089 / LMG 22485 / NCIMB 9086 / R18194 / 383)</name>
    <dbReference type="NCBI Taxonomy" id="482957"/>
    <lineage>
        <taxon>Bacteria</taxon>
        <taxon>Pseudomonadati</taxon>
        <taxon>Pseudomonadota</taxon>
        <taxon>Betaproteobacteria</taxon>
        <taxon>Burkholderiales</taxon>
        <taxon>Burkholderiaceae</taxon>
        <taxon>Burkholderia</taxon>
        <taxon>Burkholderia cepacia complex</taxon>
    </lineage>
</organism>
<dbReference type="InterPro" id="IPR058163">
    <property type="entry name" value="LysR-type_TF_proteobact-type"/>
</dbReference>
<evidence type="ECO:0000256" key="2">
    <source>
        <dbReference type="ARBA" id="ARBA00023015"/>
    </source>
</evidence>
<gene>
    <name evidence="6" type="ORF">BLA6863_01294</name>
</gene>
<proteinExistence type="inferred from homology"/>
<dbReference type="RefSeq" id="WP_174938419.1">
    <property type="nucleotide sequence ID" value="NZ_CABVPY010000006.1"/>
</dbReference>
<dbReference type="PRINTS" id="PR00039">
    <property type="entry name" value="HTHLYSR"/>
</dbReference>
<evidence type="ECO:0000256" key="4">
    <source>
        <dbReference type="ARBA" id="ARBA00023163"/>
    </source>
</evidence>
<dbReference type="InterPro" id="IPR005119">
    <property type="entry name" value="LysR_subst-bd"/>
</dbReference>
<dbReference type="SUPFAM" id="SSF53850">
    <property type="entry name" value="Periplasmic binding protein-like II"/>
    <property type="match status" value="1"/>
</dbReference>
<dbReference type="CDD" id="cd08422">
    <property type="entry name" value="PBP2_CrgA_like"/>
    <property type="match status" value="1"/>
</dbReference>
<evidence type="ECO:0000256" key="1">
    <source>
        <dbReference type="ARBA" id="ARBA00009437"/>
    </source>
</evidence>
<evidence type="ECO:0000313" key="7">
    <source>
        <dbReference type="Proteomes" id="UP000494170"/>
    </source>
</evidence>
<dbReference type="Gene3D" id="3.40.190.290">
    <property type="match status" value="1"/>
</dbReference>
<accession>A0A6P2II76</accession>
<evidence type="ECO:0000259" key="5">
    <source>
        <dbReference type="PROSITE" id="PS50931"/>
    </source>
</evidence>
<dbReference type="PROSITE" id="PS50931">
    <property type="entry name" value="HTH_LYSR"/>
    <property type="match status" value="1"/>
</dbReference>
<reference evidence="6 7" key="1">
    <citation type="submission" date="2019-09" db="EMBL/GenBank/DDBJ databases">
        <authorList>
            <person name="Depoorter E."/>
        </authorList>
    </citation>
    <scope>NUCLEOTIDE SEQUENCE [LARGE SCALE GENOMIC DNA]</scope>
    <source>
        <strain evidence="6">LMG 6863</strain>
    </source>
</reference>
<keyword evidence="2" id="KW-0805">Transcription regulation</keyword>
<dbReference type="PANTHER" id="PTHR30537:SF5">
    <property type="entry name" value="HTH-TYPE TRANSCRIPTIONAL ACTIVATOR TTDR-RELATED"/>
    <property type="match status" value="1"/>
</dbReference>
<dbReference type="Pfam" id="PF03466">
    <property type="entry name" value="LysR_substrate"/>
    <property type="match status" value="1"/>
</dbReference>
<dbReference type="FunFam" id="1.10.10.10:FF:000001">
    <property type="entry name" value="LysR family transcriptional regulator"/>
    <property type="match status" value="1"/>
</dbReference>
<dbReference type="GO" id="GO:0003700">
    <property type="term" value="F:DNA-binding transcription factor activity"/>
    <property type="evidence" value="ECO:0007669"/>
    <property type="project" value="InterPro"/>
</dbReference>
<keyword evidence="3" id="KW-0238">DNA-binding</keyword>
<dbReference type="GO" id="GO:0006351">
    <property type="term" value="P:DNA-templated transcription"/>
    <property type="evidence" value="ECO:0007669"/>
    <property type="project" value="TreeGrafter"/>
</dbReference>
<dbReference type="SUPFAM" id="SSF46785">
    <property type="entry name" value="Winged helix' DNA-binding domain"/>
    <property type="match status" value="1"/>
</dbReference>
<dbReference type="InterPro" id="IPR036388">
    <property type="entry name" value="WH-like_DNA-bd_sf"/>
</dbReference>
<dbReference type="AlphaFoldDB" id="A0A6P2II76"/>
<dbReference type="InterPro" id="IPR000847">
    <property type="entry name" value="LysR_HTH_N"/>
</dbReference>
<dbReference type="EMBL" id="CABVPY010000006">
    <property type="protein sequence ID" value="VWB30366.1"/>
    <property type="molecule type" value="Genomic_DNA"/>
</dbReference>
<evidence type="ECO:0000313" key="6">
    <source>
        <dbReference type="EMBL" id="VWB30366.1"/>
    </source>
</evidence>
<dbReference type="GO" id="GO:0043565">
    <property type="term" value="F:sequence-specific DNA binding"/>
    <property type="evidence" value="ECO:0007669"/>
    <property type="project" value="TreeGrafter"/>
</dbReference>
<name>A0A6P2II76_BURL3</name>
<dbReference type="Proteomes" id="UP000494170">
    <property type="component" value="Unassembled WGS sequence"/>
</dbReference>
<feature type="domain" description="HTH lysR-type" evidence="5">
    <location>
        <begin position="1"/>
        <end position="59"/>
    </location>
</feature>
<dbReference type="InterPro" id="IPR036390">
    <property type="entry name" value="WH_DNA-bd_sf"/>
</dbReference>
<dbReference type="Gene3D" id="1.10.10.10">
    <property type="entry name" value="Winged helix-like DNA-binding domain superfamily/Winged helix DNA-binding domain"/>
    <property type="match status" value="1"/>
</dbReference>
<dbReference type="Pfam" id="PF00126">
    <property type="entry name" value="HTH_1"/>
    <property type="match status" value="1"/>
</dbReference>
<dbReference type="PANTHER" id="PTHR30537">
    <property type="entry name" value="HTH-TYPE TRANSCRIPTIONAL REGULATOR"/>
    <property type="match status" value="1"/>
</dbReference>
<sequence length="324" mass="36500">MDKMTALTMFVATAEHGGFTRAAEQLGKTPSAITKGITQLEAELGARLFERTTRRMALTEAGHIYLEAARQALMQLQLAGEEVEQLQHELRGTLRIATSPAFGPAFFTQVCCRFMREHPLVRLEVEMTEADPLDGSYDLAMRDGPTDLPGVIAQPLLENRLLLCASPAYIARKGDDVTLDNYQAHDWLIFRHPLINRHFWWVGHDNERKRVKQPIPRLSSGNYDFLLACLLDGHGLQFAPAWSVARYLAQGDLVEVRTDLSRETSAFGPWIHVLFLPHRRHTRKVRVFIQFLREQLLALGLTLATQGTPLPPPEPDAARHATRA</sequence>